<reference evidence="3 4" key="1">
    <citation type="submission" date="2019-03" db="EMBL/GenBank/DDBJ databases">
        <title>Genome sequence of Lentibacillus salicampi ATCC BAA-719.</title>
        <authorList>
            <person name="Maclea K.S."/>
            <person name="Simoes Junior M."/>
        </authorList>
    </citation>
    <scope>NUCLEOTIDE SEQUENCE [LARGE SCALE GENOMIC DNA]</scope>
    <source>
        <strain evidence="3 4">ATCC BAA-719</strain>
    </source>
</reference>
<keyword evidence="1" id="KW-1133">Transmembrane helix</keyword>
<accession>A0A4Y9AGV1</accession>
<keyword evidence="1" id="KW-0812">Transmembrane</keyword>
<evidence type="ECO:0000313" key="3">
    <source>
        <dbReference type="EMBL" id="TFJ94592.1"/>
    </source>
</evidence>
<dbReference type="Pfam" id="PF12389">
    <property type="entry name" value="Peptidase_M73"/>
    <property type="match status" value="1"/>
</dbReference>
<keyword evidence="1" id="KW-0472">Membrane</keyword>
<feature type="transmembrane region" description="Helical" evidence="1">
    <location>
        <begin position="189"/>
        <end position="206"/>
    </location>
</feature>
<evidence type="ECO:0000313" key="4">
    <source>
        <dbReference type="Proteomes" id="UP000298484"/>
    </source>
</evidence>
<keyword evidence="2" id="KW-0732">Signal</keyword>
<dbReference type="InterPro" id="IPR022121">
    <property type="entry name" value="Peptidase_M73_camelysin"/>
</dbReference>
<gene>
    <name evidence="3" type="ORF">E4U82_01360</name>
</gene>
<evidence type="ECO:0008006" key="5">
    <source>
        <dbReference type="Google" id="ProtNLM"/>
    </source>
</evidence>
<comment type="caution">
    <text evidence="3">The sequence shown here is derived from an EMBL/GenBank/DDBJ whole genome shotgun (WGS) entry which is preliminary data.</text>
</comment>
<feature type="signal peptide" evidence="2">
    <location>
        <begin position="1"/>
        <end position="33"/>
    </location>
</feature>
<protein>
    <recommendedName>
        <fullName evidence="5">LPXTG cell wall anchor domain-containing protein</fullName>
    </recommendedName>
</protein>
<dbReference type="OrthoDB" id="2566057at2"/>
<organism evidence="3 4">
    <name type="scientific">Lentibacillus salicampi</name>
    <dbReference type="NCBI Taxonomy" id="175306"/>
    <lineage>
        <taxon>Bacteria</taxon>
        <taxon>Bacillati</taxon>
        <taxon>Bacillota</taxon>
        <taxon>Bacilli</taxon>
        <taxon>Bacillales</taxon>
        <taxon>Bacillaceae</taxon>
        <taxon>Lentibacillus</taxon>
    </lineage>
</organism>
<dbReference type="EMBL" id="SRHY01000001">
    <property type="protein sequence ID" value="TFJ94592.1"/>
    <property type="molecule type" value="Genomic_DNA"/>
</dbReference>
<evidence type="ECO:0000256" key="2">
    <source>
        <dbReference type="SAM" id="SignalP"/>
    </source>
</evidence>
<name>A0A4Y9AGV1_9BACI</name>
<sequence length="222" mass="24353">MEGNGMKKFIYVITFLAVISPVVLPAMSDPAAAAPNAEIDINVNPEEYLFNITNMKPGDWAPRTIQVQNEGTKAFKYVATVQNNGGSEKLFDELWLEVKGADSDLYDGKLAKFDGFLPRNLSPSSEEDLTFFIRFPEHLGNEFQGLETNFILTFQAEGNVDHDQAASAGKVGDGGSPLPNTATDMFTCMLIGIAFVVTGGIVYFLYRIRQNNRKSLAGPDIQ</sequence>
<proteinExistence type="predicted"/>
<feature type="chain" id="PRO_5021344259" description="LPXTG cell wall anchor domain-containing protein" evidence="2">
    <location>
        <begin position="34"/>
        <end position="222"/>
    </location>
</feature>
<dbReference type="AlphaFoldDB" id="A0A4Y9AGV1"/>
<keyword evidence="4" id="KW-1185">Reference proteome</keyword>
<dbReference type="Proteomes" id="UP000298484">
    <property type="component" value="Unassembled WGS sequence"/>
</dbReference>
<evidence type="ECO:0000256" key="1">
    <source>
        <dbReference type="SAM" id="Phobius"/>
    </source>
</evidence>